<protein>
    <submittedName>
        <fullName evidence="2">Methyltransferase domain-containing protein</fullName>
    </submittedName>
</protein>
<dbReference type="CDD" id="cd02440">
    <property type="entry name" value="AdoMet_MTases"/>
    <property type="match status" value="1"/>
</dbReference>
<dbReference type="InterPro" id="IPR029063">
    <property type="entry name" value="SAM-dependent_MTases_sf"/>
</dbReference>
<accession>A0A3M2LXH5</accession>
<keyword evidence="2" id="KW-0808">Transferase</keyword>
<dbReference type="Proteomes" id="UP000282674">
    <property type="component" value="Unassembled WGS sequence"/>
</dbReference>
<name>A0A3M2LXH5_9ACTN</name>
<comment type="caution">
    <text evidence="2">The sequence shown here is derived from an EMBL/GenBank/DDBJ whole genome shotgun (WGS) entry which is preliminary data.</text>
</comment>
<dbReference type="AlphaFoldDB" id="A0A3M2LXH5"/>
<keyword evidence="3" id="KW-1185">Reference proteome</keyword>
<proteinExistence type="predicted"/>
<evidence type="ECO:0000313" key="3">
    <source>
        <dbReference type="Proteomes" id="UP000282674"/>
    </source>
</evidence>
<dbReference type="Pfam" id="PF13847">
    <property type="entry name" value="Methyltransf_31"/>
    <property type="match status" value="1"/>
</dbReference>
<reference evidence="2 3" key="1">
    <citation type="submission" date="2018-10" db="EMBL/GenBank/DDBJ databases">
        <title>Isolation from soil.</title>
        <authorList>
            <person name="Hu J."/>
        </authorList>
    </citation>
    <scope>NUCLEOTIDE SEQUENCE [LARGE SCALE GENOMIC DNA]</scope>
    <source>
        <strain evidence="2 3">NEAU-Ht49</strain>
    </source>
</reference>
<dbReference type="GO" id="GO:0008168">
    <property type="term" value="F:methyltransferase activity"/>
    <property type="evidence" value="ECO:0007669"/>
    <property type="project" value="UniProtKB-KW"/>
</dbReference>
<dbReference type="SUPFAM" id="SSF53335">
    <property type="entry name" value="S-adenosyl-L-methionine-dependent methyltransferases"/>
    <property type="match status" value="1"/>
</dbReference>
<dbReference type="PANTHER" id="PTHR43591">
    <property type="entry name" value="METHYLTRANSFERASE"/>
    <property type="match status" value="1"/>
</dbReference>
<dbReference type="GO" id="GO:0032259">
    <property type="term" value="P:methylation"/>
    <property type="evidence" value="ECO:0007669"/>
    <property type="project" value="UniProtKB-KW"/>
</dbReference>
<dbReference type="InterPro" id="IPR025714">
    <property type="entry name" value="Methyltranfer_dom"/>
</dbReference>
<gene>
    <name evidence="2" type="ORF">EBO15_20555</name>
</gene>
<keyword evidence="2" id="KW-0489">Methyltransferase</keyword>
<dbReference type="PANTHER" id="PTHR43591:SF24">
    <property type="entry name" value="2-METHOXY-6-POLYPRENYL-1,4-BENZOQUINOL METHYLASE, MITOCHONDRIAL"/>
    <property type="match status" value="1"/>
</dbReference>
<sequence>MIRMTVYLHGHHPTVLSSHTWRTIANSAAYLAGHLREGLTLLDVGCGPGTITAEFAERVAPGRVVAVDADEGVLERAREHAADRGLDNVEFAVADVHGLAFPDGTFDIVHAHQVLQHIADPVRALSEMRRVCKPGGIVASREADFGSFTWYPEPPAMNDWLPVYTEVARANGGEPDGGRRLVSWAREAGFTDVTFTSTAWAFATPEERAWWAGTWGGRMVHSTVADTAVEKGHATREELERIARGWQEWAAAPDGVFTATHGEILCRA</sequence>
<feature type="domain" description="Methyltransferase" evidence="1">
    <location>
        <begin position="37"/>
        <end position="149"/>
    </location>
</feature>
<dbReference type="OrthoDB" id="9795634at2"/>
<dbReference type="EMBL" id="RFFG01000035">
    <property type="protein sequence ID" value="RMI42214.1"/>
    <property type="molecule type" value="Genomic_DNA"/>
</dbReference>
<dbReference type="Gene3D" id="3.40.50.150">
    <property type="entry name" value="Vaccinia Virus protein VP39"/>
    <property type="match status" value="1"/>
</dbReference>
<organism evidence="2 3">
    <name type="scientific">Actinomadura harenae</name>
    <dbReference type="NCBI Taxonomy" id="2483351"/>
    <lineage>
        <taxon>Bacteria</taxon>
        <taxon>Bacillati</taxon>
        <taxon>Actinomycetota</taxon>
        <taxon>Actinomycetes</taxon>
        <taxon>Streptosporangiales</taxon>
        <taxon>Thermomonosporaceae</taxon>
        <taxon>Actinomadura</taxon>
    </lineage>
</organism>
<evidence type="ECO:0000259" key="1">
    <source>
        <dbReference type="Pfam" id="PF13847"/>
    </source>
</evidence>
<evidence type="ECO:0000313" key="2">
    <source>
        <dbReference type="EMBL" id="RMI42214.1"/>
    </source>
</evidence>